<dbReference type="SUPFAM" id="SSF50685">
    <property type="entry name" value="Barwin-like endoglucanases"/>
    <property type="match status" value="1"/>
</dbReference>
<accession>A0AAI8YLR7</accession>
<organism evidence="12 13">
    <name type="scientific">Anthostomella pinea</name>
    <dbReference type="NCBI Taxonomy" id="933095"/>
    <lineage>
        <taxon>Eukaryota</taxon>
        <taxon>Fungi</taxon>
        <taxon>Dikarya</taxon>
        <taxon>Ascomycota</taxon>
        <taxon>Pezizomycotina</taxon>
        <taxon>Sordariomycetes</taxon>
        <taxon>Xylariomycetidae</taxon>
        <taxon>Xylariales</taxon>
        <taxon>Xylariaceae</taxon>
        <taxon>Anthostomella</taxon>
    </lineage>
</organism>
<evidence type="ECO:0000259" key="11">
    <source>
        <dbReference type="PROSITE" id="PS01140"/>
    </source>
</evidence>
<keyword evidence="4" id="KW-0378">Hydrolase</keyword>
<dbReference type="PROSITE" id="PS01140">
    <property type="entry name" value="GLYCOSYL_HYDROL_F45"/>
    <property type="match status" value="1"/>
</dbReference>
<feature type="chain" id="PRO_5042583409" description="Cellulase" evidence="10">
    <location>
        <begin position="19"/>
        <end position="234"/>
    </location>
</feature>
<keyword evidence="8" id="KW-0624">Polysaccharide degradation</keyword>
<dbReference type="PANTHER" id="PTHR39730">
    <property type="entry name" value="ENDOGLUCANASE 1"/>
    <property type="match status" value="1"/>
</dbReference>
<evidence type="ECO:0000256" key="2">
    <source>
        <dbReference type="ARBA" id="ARBA00007793"/>
    </source>
</evidence>
<feature type="signal peptide" evidence="10">
    <location>
        <begin position="1"/>
        <end position="18"/>
    </location>
</feature>
<evidence type="ECO:0000256" key="6">
    <source>
        <dbReference type="ARBA" id="ARBA00023277"/>
    </source>
</evidence>
<comment type="catalytic activity">
    <reaction evidence="1 9">
        <text>Endohydrolysis of (1-&gt;4)-beta-D-glucosidic linkages in cellulose, lichenin and cereal beta-D-glucans.</text>
        <dbReference type="EC" id="3.2.1.4"/>
    </reaction>
</comment>
<keyword evidence="5" id="KW-0136">Cellulose degradation</keyword>
<keyword evidence="13" id="KW-1185">Reference proteome</keyword>
<dbReference type="GO" id="GO:0030245">
    <property type="term" value="P:cellulose catabolic process"/>
    <property type="evidence" value="ECO:0007669"/>
    <property type="project" value="UniProtKB-KW"/>
</dbReference>
<evidence type="ECO:0000256" key="10">
    <source>
        <dbReference type="SAM" id="SignalP"/>
    </source>
</evidence>
<reference evidence="12" key="1">
    <citation type="submission" date="2023-10" db="EMBL/GenBank/DDBJ databases">
        <authorList>
            <person name="Hackl T."/>
        </authorList>
    </citation>
    <scope>NUCLEOTIDE SEQUENCE</scope>
</reference>
<dbReference type="EMBL" id="CAUWAG010000012">
    <property type="protein sequence ID" value="CAJ2509379.1"/>
    <property type="molecule type" value="Genomic_DNA"/>
</dbReference>
<dbReference type="Proteomes" id="UP001295740">
    <property type="component" value="Unassembled WGS sequence"/>
</dbReference>
<protein>
    <recommendedName>
        <fullName evidence="3 9">Cellulase</fullName>
        <ecNumber evidence="3 9">3.2.1.4</ecNumber>
    </recommendedName>
</protein>
<evidence type="ECO:0000313" key="12">
    <source>
        <dbReference type="EMBL" id="CAJ2509379.1"/>
    </source>
</evidence>
<feature type="active site" description="Nucleophile" evidence="9">
    <location>
        <position position="30"/>
    </location>
</feature>
<evidence type="ECO:0000256" key="9">
    <source>
        <dbReference type="PROSITE-ProRule" id="PRU10069"/>
    </source>
</evidence>
<dbReference type="PANTHER" id="PTHR39730:SF1">
    <property type="entry name" value="ENDOGLUCANASE 1"/>
    <property type="match status" value="1"/>
</dbReference>
<evidence type="ECO:0000313" key="13">
    <source>
        <dbReference type="Proteomes" id="UP001295740"/>
    </source>
</evidence>
<proteinExistence type="inferred from homology"/>
<dbReference type="InterPro" id="IPR000334">
    <property type="entry name" value="Glyco_hydro_45"/>
</dbReference>
<dbReference type="Pfam" id="PF02015">
    <property type="entry name" value="Glyco_hydro_45"/>
    <property type="match status" value="1"/>
</dbReference>
<evidence type="ECO:0000256" key="7">
    <source>
        <dbReference type="ARBA" id="ARBA00023295"/>
    </source>
</evidence>
<keyword evidence="10" id="KW-0732">Signal</keyword>
<comment type="similarity">
    <text evidence="2">Belongs to the glycosyl hydrolase 45 (cellulase K) family.</text>
</comment>
<evidence type="ECO:0000256" key="4">
    <source>
        <dbReference type="ARBA" id="ARBA00022801"/>
    </source>
</evidence>
<evidence type="ECO:0000256" key="1">
    <source>
        <dbReference type="ARBA" id="ARBA00000966"/>
    </source>
</evidence>
<sequence>MHTSTTLALLAAAATANAASGTGTTTRYWDCCKPSCAWTGKASVTAPVTTCDANDSPLTDPDAKSGCDGGTAYTCSNYSPWAVSDTLAYGFAATSISGGTESSWCCACYQLEFTSGAVAGKTMIVQSTNTGGDLGSNQFDILMPGGGVGLFDGCKSEFGTSLPGEQYGGVSSRSDCTSSSMPAELQAGCEWRFDWFEGADNPGVTFSQVECPAAITAISGCTRSDDGSFPAASS</sequence>
<dbReference type="InterPro" id="IPR036908">
    <property type="entry name" value="RlpA-like_sf"/>
</dbReference>
<name>A0AAI8YLR7_9PEZI</name>
<keyword evidence="7" id="KW-0326">Glycosidase</keyword>
<evidence type="ECO:0000256" key="8">
    <source>
        <dbReference type="ARBA" id="ARBA00023326"/>
    </source>
</evidence>
<dbReference type="Gene3D" id="2.40.40.10">
    <property type="entry name" value="RlpA-like domain"/>
    <property type="match status" value="1"/>
</dbReference>
<feature type="domain" description="Glycosyl hydrolases family 45 active site" evidence="11">
    <location>
        <begin position="25"/>
        <end position="36"/>
    </location>
</feature>
<evidence type="ECO:0000256" key="5">
    <source>
        <dbReference type="ARBA" id="ARBA00023001"/>
    </source>
</evidence>
<gene>
    <name evidence="12" type="ORF">KHLLAP_LOCUS9847</name>
</gene>
<dbReference type="InterPro" id="IPR052288">
    <property type="entry name" value="GH45_Enzymes"/>
</dbReference>
<evidence type="ECO:0000256" key="3">
    <source>
        <dbReference type="ARBA" id="ARBA00012601"/>
    </source>
</evidence>
<comment type="caution">
    <text evidence="12">The sequence shown here is derived from an EMBL/GenBank/DDBJ whole genome shotgun (WGS) entry which is preliminary data.</text>
</comment>
<keyword evidence="6" id="KW-0119">Carbohydrate metabolism</keyword>
<dbReference type="GO" id="GO:0008810">
    <property type="term" value="F:cellulase activity"/>
    <property type="evidence" value="ECO:0007669"/>
    <property type="project" value="UniProtKB-EC"/>
</dbReference>
<dbReference type="AlphaFoldDB" id="A0AAI8YLR7"/>
<dbReference type="EC" id="3.2.1.4" evidence="3 9"/>